<dbReference type="AlphaFoldDB" id="A0A2N3G5U5"/>
<organism evidence="2 3">
    <name type="scientific">Candidatus Anoxymicrobium japonicum</name>
    <dbReference type="NCBI Taxonomy" id="2013648"/>
    <lineage>
        <taxon>Bacteria</taxon>
        <taxon>Bacillati</taxon>
        <taxon>Actinomycetota</taxon>
        <taxon>Candidatus Geothermincolia</taxon>
        <taxon>Candidatus Geothermincolales</taxon>
        <taxon>Candidatus Anoxymicrobiaceae</taxon>
        <taxon>Candidatus Anoxymicrobium</taxon>
    </lineage>
</organism>
<sequence>MIFAGAFAFFGLGPLEFLALLAVGIFLFLPTLFPKIVRRTIATARVIKEMKRAFEESDREDD</sequence>
<evidence type="ECO:0000313" key="3">
    <source>
        <dbReference type="Proteomes" id="UP000233654"/>
    </source>
</evidence>
<evidence type="ECO:0000313" key="2">
    <source>
        <dbReference type="EMBL" id="PKQ27954.1"/>
    </source>
</evidence>
<dbReference type="Proteomes" id="UP000233654">
    <property type="component" value="Unassembled WGS sequence"/>
</dbReference>
<evidence type="ECO:0008006" key="4">
    <source>
        <dbReference type="Google" id="ProtNLM"/>
    </source>
</evidence>
<gene>
    <name evidence="2" type="ORF">CVT63_05285</name>
</gene>
<protein>
    <recommendedName>
        <fullName evidence="4">Sec-independent protein translocase protein TatA</fullName>
    </recommendedName>
</protein>
<feature type="transmembrane region" description="Helical" evidence="1">
    <location>
        <begin position="6"/>
        <end position="29"/>
    </location>
</feature>
<evidence type="ECO:0000256" key="1">
    <source>
        <dbReference type="SAM" id="Phobius"/>
    </source>
</evidence>
<reference evidence="2 3" key="1">
    <citation type="journal article" date="2017" name="ISME J.">
        <title>Potential for microbial H2 and metal transformations associated with novel bacteria and archaea in deep terrestrial subsurface sediments.</title>
        <authorList>
            <person name="Hernsdorf A.W."/>
            <person name="Amano Y."/>
            <person name="Miyakawa K."/>
            <person name="Ise K."/>
            <person name="Suzuki Y."/>
            <person name="Anantharaman K."/>
            <person name="Probst A."/>
            <person name="Burstein D."/>
            <person name="Thomas B.C."/>
            <person name="Banfield J.F."/>
        </authorList>
    </citation>
    <scope>NUCLEOTIDE SEQUENCE [LARGE SCALE GENOMIC DNA]</scope>
    <source>
        <strain evidence="2">HGW-Actinobacteria-3</strain>
    </source>
</reference>
<proteinExistence type="predicted"/>
<name>A0A2N3G5U5_9ACTN</name>
<keyword evidence="1" id="KW-0812">Transmembrane</keyword>
<keyword evidence="1" id="KW-0472">Membrane</keyword>
<keyword evidence="1" id="KW-1133">Transmembrane helix</keyword>
<dbReference type="EMBL" id="PHEX01000041">
    <property type="protein sequence ID" value="PKQ27954.1"/>
    <property type="molecule type" value="Genomic_DNA"/>
</dbReference>
<accession>A0A2N3G5U5</accession>
<comment type="caution">
    <text evidence="2">The sequence shown here is derived from an EMBL/GenBank/DDBJ whole genome shotgun (WGS) entry which is preliminary data.</text>
</comment>